<dbReference type="CDD" id="cd01625">
    <property type="entry name" value="HAD_PNP"/>
    <property type="match status" value="1"/>
</dbReference>
<dbReference type="FunFam" id="3.40.50.300:FF:002548">
    <property type="entry name" value="DNA kinase/phosphatase Pnk1"/>
    <property type="match status" value="1"/>
</dbReference>
<dbReference type="InterPro" id="IPR027417">
    <property type="entry name" value="P-loop_NTPase"/>
</dbReference>
<dbReference type="InterPro" id="IPR006551">
    <property type="entry name" value="Polynucleotide_phosphatase"/>
</dbReference>
<dbReference type="Gene3D" id="3.40.50.300">
    <property type="entry name" value="P-loop containing nucleotide triphosphate hydrolases"/>
    <property type="match status" value="1"/>
</dbReference>
<dbReference type="GO" id="GO:0046403">
    <property type="term" value="F:polynucleotide 3'-phosphatase activity"/>
    <property type="evidence" value="ECO:0007669"/>
    <property type="project" value="TreeGrafter"/>
</dbReference>
<protein>
    <submittedName>
        <fullName evidence="2">HAD-superfamily hydrolase,subfamily IIIA, polynucleotide kinase 3 phosphatase</fullName>
    </submittedName>
</protein>
<dbReference type="InterPro" id="IPR023214">
    <property type="entry name" value="HAD_sf"/>
</dbReference>
<dbReference type="PANTHER" id="PTHR12083:SF9">
    <property type="entry name" value="BIFUNCTIONAL POLYNUCLEOTIDE PHOSPHATASE_KINASE"/>
    <property type="match status" value="1"/>
</dbReference>
<evidence type="ECO:0000313" key="3">
    <source>
        <dbReference type="Proteomes" id="UP001303373"/>
    </source>
</evidence>
<organism evidence="2 3">
    <name type="scientific">Acrodontium crateriforme</name>
    <dbReference type="NCBI Taxonomy" id="150365"/>
    <lineage>
        <taxon>Eukaryota</taxon>
        <taxon>Fungi</taxon>
        <taxon>Dikarya</taxon>
        <taxon>Ascomycota</taxon>
        <taxon>Pezizomycotina</taxon>
        <taxon>Dothideomycetes</taxon>
        <taxon>Dothideomycetidae</taxon>
        <taxon>Mycosphaerellales</taxon>
        <taxon>Teratosphaeriaceae</taxon>
        <taxon>Acrodontium</taxon>
    </lineage>
</organism>
<name>A0AAQ3M4C4_9PEZI</name>
<dbReference type="InterPro" id="IPR013954">
    <property type="entry name" value="PNK3P"/>
</dbReference>
<dbReference type="NCBIfam" id="TIGR01664">
    <property type="entry name" value="DNA-3'-Pase"/>
    <property type="match status" value="1"/>
</dbReference>
<dbReference type="SUPFAM" id="SSF52540">
    <property type="entry name" value="P-loop containing nucleoside triphosphate hydrolases"/>
    <property type="match status" value="1"/>
</dbReference>
<evidence type="ECO:0000313" key="2">
    <source>
        <dbReference type="EMBL" id="WPH01075.1"/>
    </source>
</evidence>
<keyword evidence="2" id="KW-0808">Transferase</keyword>
<dbReference type="FunFam" id="3.40.50.1000:FF:000078">
    <property type="entry name" value="Bifunctional polynucleotide phosphatase/kinase"/>
    <property type="match status" value="1"/>
</dbReference>
<dbReference type="Proteomes" id="UP001303373">
    <property type="component" value="Chromosome 5"/>
</dbReference>
<dbReference type="GO" id="GO:0006281">
    <property type="term" value="P:DNA repair"/>
    <property type="evidence" value="ECO:0007669"/>
    <property type="project" value="TreeGrafter"/>
</dbReference>
<dbReference type="SUPFAM" id="SSF56784">
    <property type="entry name" value="HAD-like"/>
    <property type="match status" value="1"/>
</dbReference>
<keyword evidence="2" id="KW-0418">Kinase</keyword>
<reference evidence="2 3" key="1">
    <citation type="submission" date="2023-11" db="EMBL/GenBank/DDBJ databases">
        <title>An acidophilic fungus is an integral part of prey digestion in a carnivorous sundew plant.</title>
        <authorList>
            <person name="Tsai I.J."/>
        </authorList>
    </citation>
    <scope>NUCLEOTIDE SEQUENCE [LARGE SCALE GENOMIC DNA]</scope>
    <source>
        <strain evidence="2">169a</strain>
    </source>
</reference>
<dbReference type="Gene3D" id="3.40.50.1000">
    <property type="entry name" value="HAD superfamily/HAD-like"/>
    <property type="match status" value="1"/>
</dbReference>
<evidence type="ECO:0000256" key="1">
    <source>
        <dbReference type="SAM" id="MobiDB-lite"/>
    </source>
</evidence>
<dbReference type="Pfam" id="PF13671">
    <property type="entry name" value="AAA_33"/>
    <property type="match status" value="2"/>
</dbReference>
<dbReference type="InterPro" id="IPR006549">
    <property type="entry name" value="HAD-SF_hydro_IIIA"/>
</dbReference>
<keyword evidence="3" id="KW-1185">Reference proteome</keyword>
<dbReference type="NCBIfam" id="TIGR01662">
    <property type="entry name" value="HAD-SF-IIIA"/>
    <property type="match status" value="1"/>
</dbReference>
<keyword evidence="2" id="KW-0378">Hydrolase</keyword>
<dbReference type="AlphaFoldDB" id="A0AAQ3M4C4"/>
<dbReference type="InterPro" id="IPR036412">
    <property type="entry name" value="HAD-like_sf"/>
</dbReference>
<dbReference type="GO" id="GO:0046404">
    <property type="term" value="F:ATP-dependent polydeoxyribonucleotide 5'-hydroxyl-kinase activity"/>
    <property type="evidence" value="ECO:0007669"/>
    <property type="project" value="TreeGrafter"/>
</dbReference>
<accession>A0AAQ3M4C4</accession>
<feature type="region of interest" description="Disordered" evidence="1">
    <location>
        <begin position="31"/>
        <end position="50"/>
    </location>
</feature>
<sequence>MSAIFYCRSSIYTAIRRCSGSSIMLTRSLKRTGSADEDISPPPSKRRVASTTTGNAVANFFKPASKKDPEQVTFKTRHETLLVAQYNKTSGNSNVHPKPPVKIAAFDLDDTLIATKSGNTFSRSPDDWRWWHPIVPSRLQQLHADGFHIIVVTNQGGVKLKTDPKAPNGSMKSVANFKTKVTAVLNSLNLPITLYAATGADMYRKPRTGMWTQMVEDLGMHDNDEALDLEKSVFVGDAAGREGDKAAKIKKDHSCSDRNFATNVGIPFQTPEQFFLDKVVEPYTQSFDPETFLVSADSVETPTVDFKKNHDVELVLFCGSPGSGKSTFYWRQMESLGYARVNQDLLKTRDKCMRAASELLEEGRSVVVDNTNADVETRALWIGLAKKFNVPIRLIHFTCSAKLCEHNDTVRALGGELMNPESRTLLPKMAFTGFTARYREPKIEEGFEDITRVDFLFDGTDEQRAIWRRHWIS</sequence>
<dbReference type="EMBL" id="CP138584">
    <property type="protein sequence ID" value="WPH01075.1"/>
    <property type="molecule type" value="Genomic_DNA"/>
</dbReference>
<dbReference type="GO" id="GO:0003690">
    <property type="term" value="F:double-stranded DNA binding"/>
    <property type="evidence" value="ECO:0007669"/>
    <property type="project" value="TreeGrafter"/>
</dbReference>
<dbReference type="PANTHER" id="PTHR12083">
    <property type="entry name" value="BIFUNCTIONAL POLYNUCLEOTIDE PHOSPHATASE/KINASE"/>
    <property type="match status" value="1"/>
</dbReference>
<dbReference type="Pfam" id="PF08645">
    <property type="entry name" value="PNK3P"/>
    <property type="match status" value="1"/>
</dbReference>
<proteinExistence type="predicted"/>
<gene>
    <name evidence="2" type="ORF">R9X50_00391000</name>
</gene>